<dbReference type="PANTHER" id="PTHR11806">
    <property type="entry name" value="GLUCOSE INHIBITED DIVISION PROTEIN A"/>
    <property type="match status" value="1"/>
</dbReference>
<dbReference type="Pfam" id="PF13932">
    <property type="entry name" value="SAM_GIDA_C"/>
    <property type="match status" value="1"/>
</dbReference>
<dbReference type="Pfam" id="PF21680">
    <property type="entry name" value="GIDA_C_1st"/>
    <property type="match status" value="1"/>
</dbReference>
<dbReference type="PANTHER" id="PTHR11806:SF0">
    <property type="entry name" value="PROTEIN MTO1 HOMOLOG, MITOCHONDRIAL"/>
    <property type="match status" value="1"/>
</dbReference>
<dbReference type="InterPro" id="IPR026904">
    <property type="entry name" value="MnmG_C"/>
</dbReference>
<name>A0AA46I5H3_9FUSO</name>
<comment type="caution">
    <text evidence="13">The sequence shown here is derived from an EMBL/GenBank/DDBJ whole genome shotgun (WGS) entry which is preliminary data.</text>
</comment>
<evidence type="ECO:0000256" key="11">
    <source>
        <dbReference type="HAMAP-Rule" id="MF_00129"/>
    </source>
</evidence>
<evidence type="ECO:0000313" key="13">
    <source>
        <dbReference type="EMBL" id="TDT69825.1"/>
    </source>
</evidence>
<keyword evidence="6 11" id="KW-0819">tRNA processing</keyword>
<feature type="binding site" evidence="11">
    <location>
        <begin position="12"/>
        <end position="17"/>
    </location>
    <ligand>
        <name>FAD</name>
        <dbReference type="ChEBI" id="CHEBI:57692"/>
    </ligand>
</feature>
<dbReference type="GO" id="GO:0002098">
    <property type="term" value="P:tRNA wobble uridine modification"/>
    <property type="evidence" value="ECO:0007669"/>
    <property type="project" value="InterPro"/>
</dbReference>
<dbReference type="HAMAP" id="MF_00129">
    <property type="entry name" value="MnmG_GidA"/>
    <property type="match status" value="1"/>
</dbReference>
<evidence type="ECO:0000256" key="4">
    <source>
        <dbReference type="ARBA" id="ARBA00020461"/>
    </source>
</evidence>
<dbReference type="SMART" id="SM01228">
    <property type="entry name" value="GIDA_assoc_3"/>
    <property type="match status" value="1"/>
</dbReference>
<evidence type="ECO:0000256" key="10">
    <source>
        <dbReference type="ARBA" id="ARBA00031800"/>
    </source>
</evidence>
<evidence type="ECO:0000256" key="7">
    <source>
        <dbReference type="ARBA" id="ARBA00022827"/>
    </source>
</evidence>
<evidence type="ECO:0000256" key="8">
    <source>
        <dbReference type="ARBA" id="ARBA00023027"/>
    </source>
</evidence>
<dbReference type="InterPro" id="IPR004416">
    <property type="entry name" value="MnmG"/>
</dbReference>
<keyword evidence="8 11" id="KW-0520">NAD</keyword>
<comment type="cofactor">
    <cofactor evidence="1 11">
        <name>FAD</name>
        <dbReference type="ChEBI" id="CHEBI:57692"/>
    </cofactor>
</comment>
<dbReference type="InterPro" id="IPR044920">
    <property type="entry name" value="MnmG_C_subdom_sf"/>
</dbReference>
<evidence type="ECO:0000256" key="5">
    <source>
        <dbReference type="ARBA" id="ARBA00022630"/>
    </source>
</evidence>
<dbReference type="SUPFAM" id="SSF51905">
    <property type="entry name" value="FAD/NAD(P)-binding domain"/>
    <property type="match status" value="1"/>
</dbReference>
<proteinExistence type="inferred from homology"/>
<keyword evidence="5 11" id="KW-0285">Flavoprotein</keyword>
<dbReference type="PRINTS" id="PR00411">
    <property type="entry name" value="PNDRDTASEI"/>
</dbReference>
<feature type="domain" description="tRNA uridine 5-carboxymethylaminomethyl modification enzyme C-terminal subdomain" evidence="12">
    <location>
        <begin position="542"/>
        <end position="613"/>
    </location>
</feature>
<dbReference type="NCBIfam" id="TIGR00136">
    <property type="entry name" value="mnmG_gidA"/>
    <property type="match status" value="1"/>
</dbReference>
<dbReference type="Gene3D" id="1.10.10.1800">
    <property type="entry name" value="tRNA uridine 5-carboxymethylaminomethyl modification enzyme MnmG/GidA"/>
    <property type="match status" value="1"/>
</dbReference>
<feature type="binding site" evidence="11">
    <location>
        <begin position="271"/>
        <end position="285"/>
    </location>
    <ligand>
        <name>NAD(+)</name>
        <dbReference type="ChEBI" id="CHEBI:57540"/>
    </ligand>
</feature>
<gene>
    <name evidence="11" type="primary">mnmG</name>
    <name evidence="11" type="synonym">gidA</name>
    <name evidence="13" type="ORF">EV215_1367</name>
</gene>
<comment type="similarity">
    <text evidence="3 11">Belongs to the MnmG family.</text>
</comment>
<keyword evidence="14" id="KW-1185">Reference proteome</keyword>
<dbReference type="PROSITE" id="PS01281">
    <property type="entry name" value="GIDA_2"/>
    <property type="match status" value="1"/>
</dbReference>
<comment type="function">
    <text evidence="2 11">NAD-binding protein involved in the addition of a carboxymethylaminomethyl (cmnm) group at the wobble position (U34) of certain tRNAs, forming tRNA-cmnm(5)s(2)U34.</text>
</comment>
<evidence type="ECO:0000256" key="2">
    <source>
        <dbReference type="ARBA" id="ARBA00003717"/>
    </source>
</evidence>
<dbReference type="GO" id="GO:0005829">
    <property type="term" value="C:cytosol"/>
    <property type="evidence" value="ECO:0007669"/>
    <property type="project" value="TreeGrafter"/>
</dbReference>
<comment type="subcellular location">
    <subcellularLocation>
        <location evidence="11">Cytoplasm</location>
    </subcellularLocation>
</comment>
<dbReference type="Gene3D" id="1.10.150.570">
    <property type="entry name" value="GidA associated domain, C-terminal subdomain"/>
    <property type="match status" value="1"/>
</dbReference>
<dbReference type="GO" id="GO:0050660">
    <property type="term" value="F:flavin adenine dinucleotide binding"/>
    <property type="evidence" value="ECO:0007669"/>
    <property type="project" value="UniProtKB-UniRule"/>
</dbReference>
<dbReference type="Pfam" id="PF01134">
    <property type="entry name" value="GIDA"/>
    <property type="match status" value="1"/>
</dbReference>
<organism evidence="13 14">
    <name type="scientific">Hypnocyclicus thermotrophus</name>
    <dbReference type="NCBI Taxonomy" id="1627895"/>
    <lineage>
        <taxon>Bacteria</taxon>
        <taxon>Fusobacteriati</taxon>
        <taxon>Fusobacteriota</taxon>
        <taxon>Fusobacteriia</taxon>
        <taxon>Fusobacteriales</taxon>
        <taxon>Fusobacteriaceae</taxon>
        <taxon>Hypnocyclicus</taxon>
    </lineage>
</organism>
<dbReference type="InterPro" id="IPR036188">
    <property type="entry name" value="FAD/NAD-bd_sf"/>
</dbReference>
<evidence type="ECO:0000256" key="6">
    <source>
        <dbReference type="ARBA" id="ARBA00022694"/>
    </source>
</evidence>
<dbReference type="InterPro" id="IPR040131">
    <property type="entry name" value="MnmG_N"/>
</dbReference>
<dbReference type="GO" id="GO:0030488">
    <property type="term" value="P:tRNA methylation"/>
    <property type="evidence" value="ECO:0007669"/>
    <property type="project" value="TreeGrafter"/>
</dbReference>
<dbReference type="AlphaFoldDB" id="A0AA46I5H3"/>
<dbReference type="InterPro" id="IPR047001">
    <property type="entry name" value="MnmG_C_subdom"/>
</dbReference>
<evidence type="ECO:0000313" key="14">
    <source>
        <dbReference type="Proteomes" id="UP000294678"/>
    </source>
</evidence>
<evidence type="ECO:0000256" key="1">
    <source>
        <dbReference type="ARBA" id="ARBA00001974"/>
    </source>
</evidence>
<protein>
    <recommendedName>
        <fullName evidence="4 11">tRNA uridine 5-carboxymethylaminomethyl modification enzyme MnmG</fullName>
    </recommendedName>
    <alternativeName>
        <fullName evidence="10 11">Glucose-inhibited division protein A</fullName>
    </alternativeName>
</protein>
<evidence type="ECO:0000256" key="3">
    <source>
        <dbReference type="ARBA" id="ARBA00007653"/>
    </source>
</evidence>
<dbReference type="RefSeq" id="WP_134113236.1">
    <property type="nucleotide sequence ID" value="NZ_SOBG01000005.1"/>
</dbReference>
<comment type="caution">
    <text evidence="11">Lacks conserved residue(s) required for the propagation of feature annotation.</text>
</comment>
<accession>A0AA46I5H3</accession>
<keyword evidence="11" id="KW-0963">Cytoplasm</keyword>
<dbReference type="PROSITE" id="PS01280">
    <property type="entry name" value="GIDA_1"/>
    <property type="match status" value="1"/>
</dbReference>
<dbReference type="Gene3D" id="3.50.50.60">
    <property type="entry name" value="FAD/NAD(P)-binding domain"/>
    <property type="match status" value="2"/>
</dbReference>
<comment type="subunit">
    <text evidence="9 11">Homodimer. Heterotetramer of two MnmE and two MnmG subunits.</text>
</comment>
<evidence type="ECO:0000256" key="9">
    <source>
        <dbReference type="ARBA" id="ARBA00025948"/>
    </source>
</evidence>
<dbReference type="InterPro" id="IPR002218">
    <property type="entry name" value="MnmG-rel"/>
</dbReference>
<dbReference type="FunFam" id="3.50.50.60:FF:000002">
    <property type="entry name" value="tRNA uridine 5-carboxymethylaminomethyl modification enzyme MnmG"/>
    <property type="match status" value="1"/>
</dbReference>
<dbReference type="EMBL" id="SOBG01000005">
    <property type="protein sequence ID" value="TDT69825.1"/>
    <property type="molecule type" value="Genomic_DNA"/>
</dbReference>
<dbReference type="FunFam" id="1.10.150.570:FF:000001">
    <property type="entry name" value="tRNA uridine 5-carboxymethylaminomethyl modification enzyme MnmG"/>
    <property type="match status" value="1"/>
</dbReference>
<sequence length="617" mass="69773">MFDNRYDVIVVGAGHAGVEAALASARLGKKTAIFTLYLDNIAMMSCNPSIGGPGKGHLIAELDILGAEIGKHTDKYNLQMKVLNETKGPAARVSRAQADKYLYRVKMKEILENQENLDIIQAEVIDIIVKEKKVVGVKTSIGIDYYSKAVVLATGTFLKGKIVIGDVEYSAGRQGENAANYLSESLLKYGIEIDRYQTATPPRVDKRTIDFSKLKKLYGNEKPNYFSIFTNKKEQSIMPTYLTFTTEETIKVTKELLKYSPIVSGIIETHGPRHCPSLDRKVLNFPDKYEHQIFLEQESIESNEIYVNGLTTAMPPFVQEKMLRTIKGLENAKIVRYGYAVEYDYIPAYQLKMNLENKILENLFLAGQINGTSGYEEAAAQGFLAGVNAVRKIDDKEPMIIDRTEGYIGVLIDDIIHKKTPEPYRVLPSRAEYRLTLRFDNAFIRLFDKAKEIGIIEKEKLSELENYINIIKKEIEKLKEIKITKKEINILLEKLGASERVTKGLTAYELLKLKEITYNSLKGFVDILELPKFVTNQIETIVKYSVFIEREKKQIEKFKKLENMKIPENFNYDNIKGISNIAKDGLNLVKPLSIGEASRISGVTGHDIALLIAHIKK</sequence>
<evidence type="ECO:0000259" key="12">
    <source>
        <dbReference type="SMART" id="SM01228"/>
    </source>
</evidence>
<reference evidence="13 14" key="1">
    <citation type="submission" date="2019-03" db="EMBL/GenBank/DDBJ databases">
        <title>Genomic Encyclopedia of Type Strains, Phase IV (KMG-IV): sequencing the most valuable type-strain genomes for metagenomic binning, comparative biology and taxonomic classification.</title>
        <authorList>
            <person name="Goeker M."/>
        </authorList>
    </citation>
    <scope>NUCLEOTIDE SEQUENCE [LARGE SCALE GENOMIC DNA]</scope>
    <source>
        <strain evidence="13 14">DSM 100055</strain>
    </source>
</reference>
<dbReference type="Proteomes" id="UP000294678">
    <property type="component" value="Unassembled WGS sequence"/>
</dbReference>
<dbReference type="InterPro" id="IPR049312">
    <property type="entry name" value="GIDA_C_N"/>
</dbReference>
<keyword evidence="7 11" id="KW-0274">FAD</keyword>
<dbReference type="InterPro" id="IPR020595">
    <property type="entry name" value="MnmG-rel_CS"/>
</dbReference>
<dbReference type="PRINTS" id="PR00368">
    <property type="entry name" value="FADPNR"/>
</dbReference>